<evidence type="ECO:0000259" key="7">
    <source>
        <dbReference type="Pfam" id="PF10035"/>
    </source>
</evidence>
<feature type="transmembrane region" description="Helical" evidence="6">
    <location>
        <begin position="105"/>
        <end position="124"/>
    </location>
</feature>
<dbReference type="InterPro" id="IPR015867">
    <property type="entry name" value="N-reg_PII/ATP_PRibTrfase_C"/>
</dbReference>
<keyword evidence="4 6" id="KW-1133">Transmembrane helix</keyword>
<dbReference type="PIRSF" id="PIRSF006483">
    <property type="entry name" value="Membrane_protein_YitT"/>
    <property type="match status" value="1"/>
</dbReference>
<dbReference type="CDD" id="cd16380">
    <property type="entry name" value="YitT_C"/>
    <property type="match status" value="1"/>
</dbReference>
<feature type="transmembrane region" description="Helical" evidence="6">
    <location>
        <begin position="7"/>
        <end position="26"/>
    </location>
</feature>
<keyword evidence="5 6" id="KW-0472">Membrane</keyword>
<organism evidence="8 9">
    <name type="scientific">Pusillibacter faecalis</name>
    <dbReference type="NCBI Taxonomy" id="2714358"/>
    <lineage>
        <taxon>Bacteria</taxon>
        <taxon>Bacillati</taxon>
        <taxon>Bacillota</taxon>
        <taxon>Clostridia</taxon>
        <taxon>Eubacteriales</taxon>
        <taxon>Oscillospiraceae</taxon>
        <taxon>Pusillibacter</taxon>
    </lineage>
</organism>
<name>A0A810QD86_9FIRM</name>
<dbReference type="Proteomes" id="UP000679848">
    <property type="component" value="Chromosome"/>
</dbReference>
<keyword evidence="2" id="KW-1003">Cell membrane</keyword>
<dbReference type="KEGG" id="pfaa:MM59RIKEN_10750"/>
<evidence type="ECO:0000256" key="4">
    <source>
        <dbReference type="ARBA" id="ARBA00022989"/>
    </source>
</evidence>
<evidence type="ECO:0000313" key="9">
    <source>
        <dbReference type="Proteomes" id="UP000679848"/>
    </source>
</evidence>
<dbReference type="InterPro" id="IPR051461">
    <property type="entry name" value="UPF0750_membrane"/>
</dbReference>
<sequence>MRKLLKSYGIVTVGSVILAFAFDAFYAPNQMAMGGITGMAQVVNALIPSVTVGVATFLLNVPLFLAGWKMIGFHLLASSLFSMVVSSLAMDAIALLWTFPAIDPILAAVYGGALTGLGVGIVFTQGATTGGADIAARLMKLKLTWLPMGKLVMVPDFFGLAVAALAFGRVESALYGIVALYVSAKVMDGVLYGLDLSKVAYIVSDQWRTVADQLMRERGRGVTILDGEGAYTGDTRQVLLIAFKQREIVQIKQTVYETDPKAFLIVCDAKDVLGEGFGEYKKEEI</sequence>
<reference evidence="8" key="1">
    <citation type="submission" date="2020-09" db="EMBL/GenBank/DDBJ databases">
        <title>New species isolated from human feces.</title>
        <authorList>
            <person name="Kitahara M."/>
            <person name="Shigeno Y."/>
            <person name="Shime M."/>
            <person name="Matsumoto Y."/>
            <person name="Nakamura S."/>
            <person name="Motooka D."/>
            <person name="Fukuoka S."/>
            <person name="Nishikawa H."/>
            <person name="Benno Y."/>
        </authorList>
    </citation>
    <scope>NUCLEOTIDE SEQUENCE</scope>
    <source>
        <strain evidence="8">MM59</strain>
    </source>
</reference>
<gene>
    <name evidence="8" type="ORF">MM59RIKEN_10750</name>
</gene>
<comment type="subcellular location">
    <subcellularLocation>
        <location evidence="1">Cell membrane</location>
        <topology evidence="1">Multi-pass membrane protein</topology>
    </subcellularLocation>
</comment>
<dbReference type="PANTHER" id="PTHR33545:SF5">
    <property type="entry name" value="UPF0750 MEMBRANE PROTEIN YITT"/>
    <property type="match status" value="1"/>
</dbReference>
<dbReference type="PANTHER" id="PTHR33545">
    <property type="entry name" value="UPF0750 MEMBRANE PROTEIN YITT-RELATED"/>
    <property type="match status" value="1"/>
</dbReference>
<dbReference type="Pfam" id="PF02588">
    <property type="entry name" value="YitT_membrane"/>
    <property type="match status" value="1"/>
</dbReference>
<dbReference type="AlphaFoldDB" id="A0A810QD86"/>
<evidence type="ECO:0000256" key="5">
    <source>
        <dbReference type="ARBA" id="ARBA00023136"/>
    </source>
</evidence>
<evidence type="ECO:0000256" key="2">
    <source>
        <dbReference type="ARBA" id="ARBA00022475"/>
    </source>
</evidence>
<feature type="transmembrane region" description="Helical" evidence="6">
    <location>
        <begin position="80"/>
        <end position="99"/>
    </location>
</feature>
<dbReference type="RefSeq" id="WP_187028067.1">
    <property type="nucleotide sequence ID" value="NZ_AP023420.1"/>
</dbReference>
<evidence type="ECO:0000256" key="1">
    <source>
        <dbReference type="ARBA" id="ARBA00004651"/>
    </source>
</evidence>
<feature type="domain" description="DUF2179" evidence="7">
    <location>
        <begin position="220"/>
        <end position="274"/>
    </location>
</feature>
<protein>
    <submittedName>
        <fullName evidence="8">Membrane protein</fullName>
    </submittedName>
</protein>
<evidence type="ECO:0000256" key="3">
    <source>
        <dbReference type="ARBA" id="ARBA00022692"/>
    </source>
</evidence>
<dbReference type="EMBL" id="AP023420">
    <property type="protein sequence ID" value="BCK83756.1"/>
    <property type="molecule type" value="Genomic_DNA"/>
</dbReference>
<proteinExistence type="predicted"/>
<accession>A0A810QD86</accession>
<dbReference type="InterPro" id="IPR019264">
    <property type="entry name" value="DUF2179"/>
</dbReference>
<feature type="transmembrane region" description="Helical" evidence="6">
    <location>
        <begin position="46"/>
        <end position="68"/>
    </location>
</feature>
<dbReference type="Pfam" id="PF10035">
    <property type="entry name" value="DUF2179"/>
    <property type="match status" value="1"/>
</dbReference>
<dbReference type="GO" id="GO:0005886">
    <property type="term" value="C:plasma membrane"/>
    <property type="evidence" value="ECO:0007669"/>
    <property type="project" value="UniProtKB-SubCell"/>
</dbReference>
<dbReference type="InterPro" id="IPR003740">
    <property type="entry name" value="YitT"/>
</dbReference>
<evidence type="ECO:0000256" key="6">
    <source>
        <dbReference type="SAM" id="Phobius"/>
    </source>
</evidence>
<feature type="transmembrane region" description="Helical" evidence="6">
    <location>
        <begin position="145"/>
        <end position="167"/>
    </location>
</feature>
<keyword evidence="9" id="KW-1185">Reference proteome</keyword>
<dbReference type="Gene3D" id="3.30.70.120">
    <property type="match status" value="1"/>
</dbReference>
<feature type="transmembrane region" description="Helical" evidence="6">
    <location>
        <begin position="173"/>
        <end position="194"/>
    </location>
</feature>
<keyword evidence="3 6" id="KW-0812">Transmembrane</keyword>
<evidence type="ECO:0000313" key="8">
    <source>
        <dbReference type="EMBL" id="BCK83756.1"/>
    </source>
</evidence>